<proteinExistence type="predicted"/>
<name>A0A8S5UC10_9CAUD</name>
<dbReference type="EMBL" id="BK016062">
    <property type="protein sequence ID" value="DAF92008.1"/>
    <property type="molecule type" value="Genomic_DNA"/>
</dbReference>
<sequence length="30" mass="3658">MGMYINSKVKRCHNLFHLHFEYNNSNSLFL</sequence>
<evidence type="ECO:0000313" key="1">
    <source>
        <dbReference type="EMBL" id="DAF92008.1"/>
    </source>
</evidence>
<reference evidence="1" key="1">
    <citation type="journal article" date="2021" name="Proc. Natl. Acad. Sci. U.S.A.">
        <title>A Catalog of Tens of Thousands of Viruses from Human Metagenomes Reveals Hidden Associations with Chronic Diseases.</title>
        <authorList>
            <person name="Tisza M.J."/>
            <person name="Buck C.B."/>
        </authorList>
    </citation>
    <scope>NUCLEOTIDE SEQUENCE</scope>
    <source>
        <strain evidence="1">CtZkC8</strain>
    </source>
</reference>
<organism evidence="1">
    <name type="scientific">Podoviridae sp. ctZkC8</name>
    <dbReference type="NCBI Taxonomy" id="2825259"/>
    <lineage>
        <taxon>Viruses</taxon>
        <taxon>Duplodnaviria</taxon>
        <taxon>Heunggongvirae</taxon>
        <taxon>Uroviricota</taxon>
        <taxon>Caudoviricetes</taxon>
    </lineage>
</organism>
<protein>
    <submittedName>
        <fullName evidence="1">Uncharacterized protein</fullName>
    </submittedName>
</protein>
<accession>A0A8S5UC10</accession>